<dbReference type="RefSeq" id="WP_209485104.1">
    <property type="nucleotide sequence ID" value="NZ_JAGGKQ010000011.1"/>
</dbReference>
<protein>
    <recommendedName>
        <fullName evidence="1">Domain of unknown function domain-containing protein</fullName>
    </recommendedName>
</protein>
<evidence type="ECO:0000313" key="2">
    <source>
        <dbReference type="EMBL" id="MBP1922701.1"/>
    </source>
</evidence>
<sequence>MAGDINREQHSLLRSDWRAYLKEGLGTTDNDRKLRERIRDRVVTGLYDVAILNQYARDDDIKQIFGRLSNDLTENTEQSDIVNGEDRELPETHFVAASALVSLAWRGLRECGIDRDRIFNQVVVRSIERAEADYQGVPHGRIESDISLSKLETHGDVEEMDPIDKWKRGLGLTGEDLRTLHNRVSDHPEVETTSGEDIGELIDEYLVKGDGRSD</sequence>
<dbReference type="Pfam" id="PF26404">
    <property type="entry name" value="DUF8102"/>
    <property type="match status" value="1"/>
</dbReference>
<evidence type="ECO:0000313" key="3">
    <source>
        <dbReference type="Proteomes" id="UP000823588"/>
    </source>
</evidence>
<dbReference type="AlphaFoldDB" id="A0A8T4GH01"/>
<evidence type="ECO:0000259" key="1">
    <source>
        <dbReference type="Pfam" id="PF26404"/>
    </source>
</evidence>
<keyword evidence="3" id="KW-1185">Reference proteome</keyword>
<dbReference type="InterPro" id="IPR058415">
    <property type="entry name" value="DUF8102"/>
</dbReference>
<feature type="domain" description="Domain of unknown function" evidence="1">
    <location>
        <begin position="18"/>
        <end position="153"/>
    </location>
</feature>
<accession>A0A8T4GH01</accession>
<comment type="caution">
    <text evidence="2">The sequence shown here is derived from an EMBL/GenBank/DDBJ whole genome shotgun (WGS) entry which is preliminary data.</text>
</comment>
<gene>
    <name evidence="2" type="ORF">J2751_001715</name>
</gene>
<organism evidence="2 3">
    <name type="scientific">Halorubrum alkaliphilum</name>
    <dbReference type="NCBI Taxonomy" id="261290"/>
    <lineage>
        <taxon>Archaea</taxon>
        <taxon>Methanobacteriati</taxon>
        <taxon>Methanobacteriota</taxon>
        <taxon>Stenosarchaea group</taxon>
        <taxon>Halobacteria</taxon>
        <taxon>Halobacteriales</taxon>
        <taxon>Haloferacaceae</taxon>
        <taxon>Halorubrum</taxon>
    </lineage>
</organism>
<dbReference type="Proteomes" id="UP000823588">
    <property type="component" value="Unassembled WGS sequence"/>
</dbReference>
<reference evidence="2" key="1">
    <citation type="submission" date="2021-03" db="EMBL/GenBank/DDBJ databases">
        <title>Genomic Encyclopedia of Type Strains, Phase IV (KMG-IV): sequencing the most valuable type-strain genomes for metagenomic binning, comparative biology and taxonomic classification.</title>
        <authorList>
            <person name="Goeker M."/>
        </authorList>
    </citation>
    <scope>NUCLEOTIDE SEQUENCE</scope>
    <source>
        <strain evidence="2">DSM 23564</strain>
    </source>
</reference>
<dbReference type="EMBL" id="JAGGKQ010000011">
    <property type="protein sequence ID" value="MBP1922701.1"/>
    <property type="molecule type" value="Genomic_DNA"/>
</dbReference>
<dbReference type="OrthoDB" id="350910at2157"/>
<proteinExistence type="predicted"/>
<name>A0A8T4GH01_9EURY</name>